<keyword evidence="1" id="KW-0472">Membrane</keyword>
<keyword evidence="3" id="KW-1185">Reference proteome</keyword>
<dbReference type="AlphaFoldDB" id="A0A078AX89"/>
<dbReference type="InParanoid" id="A0A078AX89"/>
<organism evidence="2 3">
    <name type="scientific">Stylonychia lemnae</name>
    <name type="common">Ciliate</name>
    <dbReference type="NCBI Taxonomy" id="5949"/>
    <lineage>
        <taxon>Eukaryota</taxon>
        <taxon>Sar</taxon>
        <taxon>Alveolata</taxon>
        <taxon>Ciliophora</taxon>
        <taxon>Intramacronucleata</taxon>
        <taxon>Spirotrichea</taxon>
        <taxon>Stichotrichia</taxon>
        <taxon>Sporadotrichida</taxon>
        <taxon>Oxytrichidae</taxon>
        <taxon>Stylonychinae</taxon>
        <taxon>Stylonychia</taxon>
    </lineage>
</organism>
<feature type="transmembrane region" description="Helical" evidence="1">
    <location>
        <begin position="76"/>
        <end position="94"/>
    </location>
</feature>
<protein>
    <submittedName>
        <fullName evidence="2">Uncharacterized protein</fullName>
    </submittedName>
</protein>
<dbReference type="EMBL" id="CCKQ01014116">
    <property type="protein sequence ID" value="CDW85867.1"/>
    <property type="molecule type" value="Genomic_DNA"/>
</dbReference>
<feature type="transmembrane region" description="Helical" evidence="1">
    <location>
        <begin position="43"/>
        <end position="64"/>
    </location>
</feature>
<reference evidence="2 3" key="1">
    <citation type="submission" date="2014-06" db="EMBL/GenBank/DDBJ databases">
        <authorList>
            <person name="Swart Estienne"/>
        </authorList>
    </citation>
    <scope>NUCLEOTIDE SEQUENCE [LARGE SCALE GENOMIC DNA]</scope>
    <source>
        <strain evidence="2 3">130c</strain>
    </source>
</reference>
<evidence type="ECO:0000313" key="3">
    <source>
        <dbReference type="Proteomes" id="UP000039865"/>
    </source>
</evidence>
<evidence type="ECO:0000256" key="1">
    <source>
        <dbReference type="SAM" id="Phobius"/>
    </source>
</evidence>
<sequence>MDWMKQSQLVKTIKKIPPQTQNDIEKKFINTAQQIADSVLTSVLYGSIGLMLLHLIQLIAQVIFNKYLELVNKMTTLHSMIDLIFLVMITLISFI</sequence>
<keyword evidence="1" id="KW-1133">Transmembrane helix</keyword>
<evidence type="ECO:0000313" key="2">
    <source>
        <dbReference type="EMBL" id="CDW85867.1"/>
    </source>
</evidence>
<gene>
    <name evidence="2" type="primary">Contig9180.g9822</name>
    <name evidence="2" type="ORF">STYLEM_14956</name>
</gene>
<keyword evidence="1" id="KW-0812">Transmembrane</keyword>
<name>A0A078AX89_STYLE</name>
<proteinExistence type="predicted"/>
<dbReference type="Proteomes" id="UP000039865">
    <property type="component" value="Unassembled WGS sequence"/>
</dbReference>
<accession>A0A078AX89</accession>